<dbReference type="AlphaFoldDB" id="A0A835M905"/>
<dbReference type="Gene3D" id="3.30.730.10">
    <property type="entry name" value="AP2/ERF domain"/>
    <property type="match status" value="1"/>
</dbReference>
<keyword evidence="6" id="KW-0812">Transmembrane</keyword>
<dbReference type="OrthoDB" id="207175at2759"/>
<keyword evidence="9" id="KW-1185">Reference proteome</keyword>
<evidence type="ECO:0000256" key="4">
    <source>
        <dbReference type="ARBA" id="ARBA00023163"/>
    </source>
</evidence>
<gene>
    <name evidence="8" type="ORF">IFM89_000673</name>
</gene>
<keyword evidence="6" id="KW-1133">Transmembrane helix</keyword>
<accession>A0A835M905</accession>
<keyword evidence="4" id="KW-0804">Transcription</keyword>
<dbReference type="GO" id="GO:0003677">
    <property type="term" value="F:DNA binding"/>
    <property type="evidence" value="ECO:0007669"/>
    <property type="project" value="UniProtKB-KW"/>
</dbReference>
<reference evidence="8 9" key="1">
    <citation type="submission" date="2020-10" db="EMBL/GenBank/DDBJ databases">
        <title>The Coptis chinensis genome and diversification of protoberbering-type alkaloids.</title>
        <authorList>
            <person name="Wang B."/>
            <person name="Shu S."/>
            <person name="Song C."/>
            <person name="Liu Y."/>
        </authorList>
    </citation>
    <scope>NUCLEOTIDE SEQUENCE [LARGE SCALE GENOMIC DNA]</scope>
    <source>
        <strain evidence="8">HL-2020</strain>
        <tissue evidence="8">Leaf</tissue>
    </source>
</reference>
<evidence type="ECO:0000256" key="2">
    <source>
        <dbReference type="ARBA" id="ARBA00023015"/>
    </source>
</evidence>
<comment type="subcellular location">
    <subcellularLocation>
        <location evidence="1">Nucleus</location>
    </subcellularLocation>
</comment>
<protein>
    <recommendedName>
        <fullName evidence="7">AP2/ERF domain-containing protein</fullName>
    </recommendedName>
</protein>
<keyword evidence="2" id="KW-0805">Transcription regulation</keyword>
<dbReference type="EMBL" id="JADFTS010000002">
    <property type="protein sequence ID" value="KAF9618204.1"/>
    <property type="molecule type" value="Genomic_DNA"/>
</dbReference>
<dbReference type="PANTHER" id="PTHR32467:SF118">
    <property type="entry name" value="ETHYLENE-RESPONSIVE TRANSCRIPTION FACTOR RAP2-7"/>
    <property type="match status" value="1"/>
</dbReference>
<keyword evidence="5" id="KW-0539">Nucleus</keyword>
<dbReference type="SMART" id="SM00380">
    <property type="entry name" value="AP2"/>
    <property type="match status" value="1"/>
</dbReference>
<organism evidence="8 9">
    <name type="scientific">Coptis chinensis</name>
    <dbReference type="NCBI Taxonomy" id="261450"/>
    <lineage>
        <taxon>Eukaryota</taxon>
        <taxon>Viridiplantae</taxon>
        <taxon>Streptophyta</taxon>
        <taxon>Embryophyta</taxon>
        <taxon>Tracheophyta</taxon>
        <taxon>Spermatophyta</taxon>
        <taxon>Magnoliopsida</taxon>
        <taxon>Ranunculales</taxon>
        <taxon>Ranunculaceae</taxon>
        <taxon>Coptidoideae</taxon>
        <taxon>Coptis</taxon>
    </lineage>
</organism>
<feature type="transmembrane region" description="Helical" evidence="6">
    <location>
        <begin position="219"/>
        <end position="238"/>
    </location>
</feature>
<evidence type="ECO:0000313" key="8">
    <source>
        <dbReference type="EMBL" id="KAF9618204.1"/>
    </source>
</evidence>
<evidence type="ECO:0000256" key="1">
    <source>
        <dbReference type="ARBA" id="ARBA00004123"/>
    </source>
</evidence>
<feature type="domain" description="AP2/ERF" evidence="7">
    <location>
        <begin position="26"/>
        <end position="115"/>
    </location>
</feature>
<evidence type="ECO:0000259" key="7">
    <source>
        <dbReference type="SMART" id="SM00380"/>
    </source>
</evidence>
<evidence type="ECO:0000256" key="6">
    <source>
        <dbReference type="SAM" id="Phobius"/>
    </source>
</evidence>
<feature type="transmembrane region" description="Helical" evidence="6">
    <location>
        <begin position="156"/>
        <end position="176"/>
    </location>
</feature>
<keyword evidence="3" id="KW-0238">DNA-binding</keyword>
<dbReference type="GO" id="GO:0003700">
    <property type="term" value="F:DNA-binding transcription factor activity"/>
    <property type="evidence" value="ECO:0007669"/>
    <property type="project" value="InterPro"/>
</dbReference>
<dbReference type="PANTHER" id="PTHR32467">
    <property type="entry name" value="AP2-LIKE ETHYLENE-RESPONSIVE TRANSCRIPTION FACTOR"/>
    <property type="match status" value="1"/>
</dbReference>
<dbReference type="Proteomes" id="UP000631114">
    <property type="component" value="Unassembled WGS sequence"/>
</dbReference>
<sequence>MRNLTKEEFVHILRRHSTGFARGSSKYRGVTHHKCGRWEARMGQFLGKNCGVVWFLDTVCMHGNRVIIVENMTLACRYIYLRLFDSEVEAARSSRVFFKFVEGGQLTKLEGFRQSLFKIWKHSHRVLGTLSLVFHLVEFYYGLFHHVSGSKKNSAVLIYYMIEVTRGHWIMFLLMLEKPNWKSECGKLEIFACADQYLLTFVSLWISPVGKTVSPYIEIMSEVFLFVAIFVVAFIVVMEKMPKSQNPNVLDHGSSGGTEMTNQKAISKQTLINEINSQQTVHKEKLQHSNEVSDPDIEMGQAPANTAMKLFVKKVKWAILQQTAANYAFTMPCNSLFYLFEGRPNWIARWETPLMP</sequence>
<keyword evidence="6" id="KW-0472">Membrane</keyword>
<proteinExistence type="predicted"/>
<feature type="transmembrane region" description="Helical" evidence="6">
    <location>
        <begin position="188"/>
        <end position="207"/>
    </location>
</feature>
<evidence type="ECO:0000256" key="5">
    <source>
        <dbReference type="ARBA" id="ARBA00023242"/>
    </source>
</evidence>
<comment type="caution">
    <text evidence="8">The sequence shown here is derived from an EMBL/GenBank/DDBJ whole genome shotgun (WGS) entry which is preliminary data.</text>
</comment>
<evidence type="ECO:0000313" key="9">
    <source>
        <dbReference type="Proteomes" id="UP000631114"/>
    </source>
</evidence>
<dbReference type="InterPro" id="IPR001471">
    <property type="entry name" value="AP2/ERF_dom"/>
</dbReference>
<evidence type="ECO:0000256" key="3">
    <source>
        <dbReference type="ARBA" id="ARBA00023125"/>
    </source>
</evidence>
<feature type="transmembrane region" description="Helical" evidence="6">
    <location>
        <begin position="126"/>
        <end position="144"/>
    </location>
</feature>
<dbReference type="InterPro" id="IPR036955">
    <property type="entry name" value="AP2/ERF_dom_sf"/>
</dbReference>
<name>A0A835M905_9MAGN</name>
<dbReference type="GO" id="GO:0005634">
    <property type="term" value="C:nucleus"/>
    <property type="evidence" value="ECO:0007669"/>
    <property type="project" value="UniProtKB-SubCell"/>
</dbReference>